<organism evidence="1 2">
    <name type="scientific">Rubroshorea leprosula</name>
    <dbReference type="NCBI Taxonomy" id="152421"/>
    <lineage>
        <taxon>Eukaryota</taxon>
        <taxon>Viridiplantae</taxon>
        <taxon>Streptophyta</taxon>
        <taxon>Embryophyta</taxon>
        <taxon>Tracheophyta</taxon>
        <taxon>Spermatophyta</taxon>
        <taxon>Magnoliopsida</taxon>
        <taxon>eudicotyledons</taxon>
        <taxon>Gunneridae</taxon>
        <taxon>Pentapetalae</taxon>
        <taxon>rosids</taxon>
        <taxon>malvids</taxon>
        <taxon>Malvales</taxon>
        <taxon>Dipterocarpaceae</taxon>
        <taxon>Rubroshorea</taxon>
    </lineage>
</organism>
<reference evidence="1 2" key="1">
    <citation type="journal article" date="2021" name="Commun. Biol.">
        <title>The genome of Shorea leprosula (Dipterocarpaceae) highlights the ecological relevance of drought in aseasonal tropical rainforests.</title>
        <authorList>
            <person name="Ng K.K.S."/>
            <person name="Kobayashi M.J."/>
            <person name="Fawcett J.A."/>
            <person name="Hatakeyama M."/>
            <person name="Paape T."/>
            <person name="Ng C.H."/>
            <person name="Ang C.C."/>
            <person name="Tnah L.H."/>
            <person name="Lee C.T."/>
            <person name="Nishiyama T."/>
            <person name="Sese J."/>
            <person name="O'Brien M.J."/>
            <person name="Copetti D."/>
            <person name="Mohd Noor M.I."/>
            <person name="Ong R.C."/>
            <person name="Putra M."/>
            <person name="Sireger I.Z."/>
            <person name="Indrioko S."/>
            <person name="Kosugi Y."/>
            <person name="Izuno A."/>
            <person name="Isagi Y."/>
            <person name="Lee S.L."/>
            <person name="Shimizu K.K."/>
        </authorList>
    </citation>
    <scope>NUCLEOTIDE SEQUENCE [LARGE SCALE GENOMIC DNA]</scope>
    <source>
        <strain evidence="1">214</strain>
    </source>
</reference>
<keyword evidence="2" id="KW-1185">Reference proteome</keyword>
<name>A0AAV5LIM7_9ROSI</name>
<evidence type="ECO:0000313" key="1">
    <source>
        <dbReference type="EMBL" id="GKV36686.1"/>
    </source>
</evidence>
<gene>
    <name evidence="1" type="ORF">SLEP1_g44788</name>
</gene>
<accession>A0AAV5LIM7</accession>
<protein>
    <submittedName>
        <fullName evidence="1">Uncharacterized protein</fullName>
    </submittedName>
</protein>
<evidence type="ECO:0000313" key="2">
    <source>
        <dbReference type="Proteomes" id="UP001054252"/>
    </source>
</evidence>
<sequence>MLTIKERNDVIFSITVNFGYRLCLGHTPRLPRFPPFSDVFPVDLLSSLARLAFAVCAALGT</sequence>
<proteinExistence type="predicted"/>
<dbReference type="Proteomes" id="UP001054252">
    <property type="component" value="Unassembled WGS sequence"/>
</dbReference>
<dbReference type="EMBL" id="BPVZ01000118">
    <property type="protein sequence ID" value="GKV36686.1"/>
    <property type="molecule type" value="Genomic_DNA"/>
</dbReference>
<comment type="caution">
    <text evidence="1">The sequence shown here is derived from an EMBL/GenBank/DDBJ whole genome shotgun (WGS) entry which is preliminary data.</text>
</comment>
<dbReference type="AlphaFoldDB" id="A0AAV5LIM7"/>